<reference evidence="3" key="1">
    <citation type="journal article" date="2019" name="Int. J. Syst. Evol. Microbiol.">
        <title>The Global Catalogue of Microorganisms (GCM) 10K type strain sequencing project: providing services to taxonomists for standard genome sequencing and annotation.</title>
        <authorList>
            <consortium name="The Broad Institute Genomics Platform"/>
            <consortium name="The Broad Institute Genome Sequencing Center for Infectious Disease"/>
            <person name="Wu L."/>
            <person name="Ma J."/>
        </authorList>
    </citation>
    <scope>NUCLEOTIDE SEQUENCE [LARGE SCALE GENOMIC DNA]</scope>
    <source>
        <strain evidence="3">JCM 17917</strain>
    </source>
</reference>
<protein>
    <submittedName>
        <fullName evidence="2">Helix-turn-helix transcriptional regulator</fullName>
    </submittedName>
</protein>
<feature type="domain" description="HTH cro/C1-type" evidence="1">
    <location>
        <begin position="29"/>
        <end position="72"/>
    </location>
</feature>
<name>A0ABP8F8G8_9BACT</name>
<gene>
    <name evidence="2" type="ORF">GCM10023183_04840</name>
</gene>
<evidence type="ECO:0000313" key="3">
    <source>
        <dbReference type="Proteomes" id="UP001501844"/>
    </source>
</evidence>
<evidence type="ECO:0000259" key="1">
    <source>
        <dbReference type="PROSITE" id="PS50943"/>
    </source>
</evidence>
<dbReference type="SMART" id="SM00530">
    <property type="entry name" value="HTH_XRE"/>
    <property type="match status" value="1"/>
</dbReference>
<dbReference type="InterPro" id="IPR001387">
    <property type="entry name" value="Cro/C1-type_HTH"/>
</dbReference>
<proteinExistence type="predicted"/>
<dbReference type="Proteomes" id="UP001501844">
    <property type="component" value="Unassembled WGS sequence"/>
</dbReference>
<sequence>MPIILNVLSVTDLLPRIKELLTWTGGGPAAFADAIGLSRPVMSHILAGRNKPSLEVVQKILARFPEVQAHWLLLGNGQMLTSLENSEQENFGQIVSPPEALSKMFADTAGESAKTMAAASEPKQDVQPVISGSQKKVKQVLLMYDDGTFESINSPD</sequence>
<dbReference type="PROSITE" id="PS50943">
    <property type="entry name" value="HTH_CROC1"/>
    <property type="match status" value="1"/>
</dbReference>
<dbReference type="Gene3D" id="1.10.260.40">
    <property type="entry name" value="lambda repressor-like DNA-binding domains"/>
    <property type="match status" value="1"/>
</dbReference>
<comment type="caution">
    <text evidence="2">The sequence shown here is derived from an EMBL/GenBank/DDBJ whole genome shotgun (WGS) entry which is preliminary data.</text>
</comment>
<evidence type="ECO:0000313" key="2">
    <source>
        <dbReference type="EMBL" id="GAA4297353.1"/>
    </source>
</evidence>
<organism evidence="2 3">
    <name type="scientific">Nibribacter koreensis</name>
    <dbReference type="NCBI Taxonomy" id="1084519"/>
    <lineage>
        <taxon>Bacteria</taxon>
        <taxon>Pseudomonadati</taxon>
        <taxon>Bacteroidota</taxon>
        <taxon>Cytophagia</taxon>
        <taxon>Cytophagales</taxon>
        <taxon>Hymenobacteraceae</taxon>
        <taxon>Nibribacter</taxon>
    </lineage>
</organism>
<accession>A0ABP8F8G8</accession>
<dbReference type="Pfam" id="PF01381">
    <property type="entry name" value="HTH_3"/>
    <property type="match status" value="1"/>
</dbReference>
<dbReference type="SUPFAM" id="SSF47413">
    <property type="entry name" value="lambda repressor-like DNA-binding domains"/>
    <property type="match status" value="1"/>
</dbReference>
<dbReference type="EMBL" id="BAABGX010000001">
    <property type="protein sequence ID" value="GAA4297353.1"/>
    <property type="molecule type" value="Genomic_DNA"/>
</dbReference>
<dbReference type="InterPro" id="IPR010982">
    <property type="entry name" value="Lambda_DNA-bd_dom_sf"/>
</dbReference>
<dbReference type="CDD" id="cd00093">
    <property type="entry name" value="HTH_XRE"/>
    <property type="match status" value="1"/>
</dbReference>
<keyword evidence="3" id="KW-1185">Reference proteome</keyword>